<feature type="compositionally biased region" description="Low complexity" evidence="1">
    <location>
        <begin position="191"/>
        <end position="211"/>
    </location>
</feature>
<feature type="region of interest" description="Disordered" evidence="1">
    <location>
        <begin position="191"/>
        <end position="229"/>
    </location>
</feature>
<feature type="domain" description="C2H2-type" evidence="2">
    <location>
        <begin position="290"/>
        <end position="313"/>
    </location>
</feature>
<evidence type="ECO:0000313" key="5">
    <source>
        <dbReference type="WormBase" id="Y48C3A.4b"/>
    </source>
</evidence>
<proteinExistence type="predicted"/>
<dbReference type="KEGG" id="cel:CELE_Y48C3A.4"/>
<feature type="domain" description="C2H2-type" evidence="2">
    <location>
        <begin position="367"/>
        <end position="391"/>
    </location>
</feature>
<dbReference type="CTD" id="174971"/>
<dbReference type="Gene3D" id="3.30.160.60">
    <property type="entry name" value="Classic Zinc Finger"/>
    <property type="match status" value="1"/>
</dbReference>
<gene>
    <name evidence="3 5" type="primary">ztf-22</name>
    <name evidence="3" type="ORF">CELE_Y48C3A.4</name>
    <name evidence="5" type="ORF">Y48C3A.4</name>
</gene>
<dbReference type="InterPro" id="IPR013087">
    <property type="entry name" value="Znf_C2H2_type"/>
</dbReference>
<dbReference type="OrthoDB" id="5803872at2759"/>
<dbReference type="WormBase" id="Y48C3A.4b">
    <property type="protein sequence ID" value="CE54249"/>
    <property type="gene ID" value="WBGene00012988"/>
    <property type="gene designation" value="ztf-22"/>
</dbReference>
<organism evidence="3 4">
    <name type="scientific">Caenorhabditis elegans</name>
    <dbReference type="NCBI Taxonomy" id="6239"/>
    <lineage>
        <taxon>Eukaryota</taxon>
        <taxon>Metazoa</taxon>
        <taxon>Ecdysozoa</taxon>
        <taxon>Nematoda</taxon>
        <taxon>Chromadorea</taxon>
        <taxon>Rhabditida</taxon>
        <taxon>Rhabditina</taxon>
        <taxon>Rhabditomorpha</taxon>
        <taxon>Rhabditoidea</taxon>
        <taxon>Rhabditidae</taxon>
        <taxon>Peloderinae</taxon>
        <taxon>Caenorhabditis</taxon>
    </lineage>
</organism>
<evidence type="ECO:0000256" key="1">
    <source>
        <dbReference type="SAM" id="MobiDB-lite"/>
    </source>
</evidence>
<protein>
    <submittedName>
        <fullName evidence="3">C2H2-type domain-containing protein</fullName>
    </submittedName>
</protein>
<dbReference type="Proteomes" id="UP000001940">
    <property type="component" value="Chromosome II"/>
</dbReference>
<sequence>MCAMQTMDQGQLQKLFAAAAAVSAAPQQNPMMLFSPMTSQATTPTVWPIKPTVNTLTPPPVQSIDANLAACILIQQALQNQQALAAASSPILPSPTPTFPSLPLFSPTVPTSLPTPTLTPTIISSVSPQCSTSPGVFNTLNTLLQMESLSKCSTPPINISHSPTTTPLEKMRKLSSVSMPAEFVSVLQTPSVSASGSGSGSLPASSPSTSSKKGEEDEEDEEEEFVDIESVDVAVDGKEKRKAHVEFYRRMKYMRQQDKALQCGICRKKVENHENAMAVHVAEHADAGCYQCRLCGWQAIDKYKIYTHMREEHPRKVDMFVDKRDMPKMCLVLGQCFPKTSSRPKKDSNLNADTYLTEILRESAREKVCQLCKGHVRRDKTAMIRHVQTNHTIKCKTCKTISTTLEDQLLHQEQSHQLKEPKMSVHYAPSAAAIYLLPALEKCFPPADK</sequence>
<dbReference type="AGR" id="WB:WBGene00012988"/>
<name>A0A7R9SUY9_CAEEL</name>
<evidence type="ECO:0000259" key="2">
    <source>
        <dbReference type="SMART" id="SM00355"/>
    </source>
</evidence>
<dbReference type="InParanoid" id="A0A7R9SUY9"/>
<dbReference type="EMBL" id="BX284602">
    <property type="protein sequence ID" value="CAD8118589.1"/>
    <property type="molecule type" value="Genomic_DNA"/>
</dbReference>
<reference evidence="3 4" key="1">
    <citation type="journal article" date="1998" name="Science">
        <title>Genome sequence of the nematode C. elegans: a platform for investigating biology.</title>
        <authorList>
            <consortium name="The C. elegans sequencing consortium"/>
            <person name="Sulson J.E."/>
            <person name="Waterston R."/>
        </authorList>
    </citation>
    <scope>NUCLEOTIDE SEQUENCE [LARGE SCALE GENOMIC DNA]</scope>
    <source>
        <strain evidence="3 4">Bristol N2</strain>
    </source>
</reference>
<feature type="compositionally biased region" description="Acidic residues" evidence="1">
    <location>
        <begin position="216"/>
        <end position="229"/>
    </location>
</feature>
<dbReference type="FunCoup" id="A0A7R9SUY9">
    <property type="interactions" value="1307"/>
</dbReference>
<evidence type="ECO:0000313" key="4">
    <source>
        <dbReference type="Proteomes" id="UP000001940"/>
    </source>
</evidence>
<dbReference type="RefSeq" id="NP_001379350.1">
    <property type="nucleotide sequence ID" value="NM_001393219.1"/>
</dbReference>
<accession>A0A7R9SUY9</accession>
<evidence type="ECO:0000313" key="3">
    <source>
        <dbReference type="EMBL" id="CAD8118589.1"/>
    </source>
</evidence>
<dbReference type="GeneID" id="174971"/>
<dbReference type="SMART" id="SM00355">
    <property type="entry name" value="ZnF_C2H2"/>
    <property type="match status" value="4"/>
</dbReference>
<keyword evidence="4" id="KW-1185">Reference proteome</keyword>
<feature type="domain" description="C2H2-type" evidence="2">
    <location>
        <begin position="393"/>
        <end position="416"/>
    </location>
</feature>
<dbReference type="AlphaFoldDB" id="A0A7R9SUY9"/>
<feature type="domain" description="C2H2-type" evidence="2">
    <location>
        <begin position="261"/>
        <end position="284"/>
    </location>
</feature>